<evidence type="ECO:0000256" key="4">
    <source>
        <dbReference type="ARBA" id="ARBA00022614"/>
    </source>
</evidence>
<evidence type="ECO:0000256" key="9">
    <source>
        <dbReference type="ARBA" id="ARBA00023136"/>
    </source>
</evidence>
<keyword evidence="8 12" id="KW-1133">Transmembrane helix</keyword>
<keyword evidence="10" id="KW-0675">Receptor</keyword>
<evidence type="ECO:0000256" key="3">
    <source>
        <dbReference type="ARBA" id="ARBA00022475"/>
    </source>
</evidence>
<evidence type="ECO:0000256" key="6">
    <source>
        <dbReference type="ARBA" id="ARBA00022729"/>
    </source>
</evidence>
<dbReference type="Pfam" id="PF00560">
    <property type="entry name" value="LRR_1"/>
    <property type="match status" value="7"/>
</dbReference>
<keyword evidence="6 13" id="KW-0732">Signal</keyword>
<dbReference type="PANTHER" id="PTHR48063:SF90">
    <property type="entry name" value="OS11G0565920 PROTEIN"/>
    <property type="match status" value="1"/>
</dbReference>
<evidence type="ECO:0000256" key="5">
    <source>
        <dbReference type="ARBA" id="ARBA00022692"/>
    </source>
</evidence>
<dbReference type="Pfam" id="PF08263">
    <property type="entry name" value="LRRNT_2"/>
    <property type="match status" value="1"/>
</dbReference>
<comment type="caution">
    <text evidence="16">The sequence shown here is derived from an EMBL/GenBank/DDBJ whole genome shotgun (WGS) entry which is preliminary data.</text>
</comment>
<proteinExistence type="inferred from homology"/>
<evidence type="ECO:0000313" key="16">
    <source>
        <dbReference type="EMBL" id="KAK4590602.1"/>
    </source>
</evidence>
<dbReference type="SUPFAM" id="SSF52047">
    <property type="entry name" value="RNI-like"/>
    <property type="match status" value="2"/>
</dbReference>
<feature type="transmembrane region" description="Helical" evidence="12">
    <location>
        <begin position="794"/>
        <end position="817"/>
    </location>
</feature>
<dbReference type="Proteomes" id="UP001324115">
    <property type="component" value="Unassembled WGS sequence"/>
</dbReference>
<dbReference type="SMART" id="SM00369">
    <property type="entry name" value="LRR_TYP"/>
    <property type="match status" value="9"/>
</dbReference>
<keyword evidence="17" id="KW-1185">Reference proteome</keyword>
<dbReference type="PANTHER" id="PTHR48063">
    <property type="entry name" value="LRR RECEPTOR-LIKE KINASE"/>
    <property type="match status" value="1"/>
</dbReference>
<gene>
    <name evidence="16" type="ORF">RGQ29_020955</name>
</gene>
<evidence type="ECO:0000256" key="8">
    <source>
        <dbReference type="ARBA" id="ARBA00022989"/>
    </source>
</evidence>
<comment type="subcellular location">
    <subcellularLocation>
        <location evidence="1">Cell membrane</location>
        <topology evidence="1">Single-pass type I membrane protein</topology>
    </subcellularLocation>
</comment>
<evidence type="ECO:0000259" key="14">
    <source>
        <dbReference type="Pfam" id="PF08263"/>
    </source>
</evidence>
<evidence type="ECO:0000256" key="7">
    <source>
        <dbReference type="ARBA" id="ARBA00022737"/>
    </source>
</evidence>
<dbReference type="InterPro" id="IPR001611">
    <property type="entry name" value="Leu-rich_rpt"/>
</dbReference>
<dbReference type="AlphaFoldDB" id="A0AAN7FC00"/>
<feature type="chain" id="PRO_5042934690" description="Leucine-rich repeat-containing N-terminal plant-type domain-containing protein" evidence="13">
    <location>
        <begin position="26"/>
        <end position="856"/>
    </location>
</feature>
<evidence type="ECO:0000256" key="13">
    <source>
        <dbReference type="SAM" id="SignalP"/>
    </source>
</evidence>
<keyword evidence="5 12" id="KW-0812">Transmembrane</keyword>
<dbReference type="Pfam" id="PF13855">
    <property type="entry name" value="LRR_8"/>
    <property type="match status" value="1"/>
</dbReference>
<evidence type="ECO:0000256" key="2">
    <source>
        <dbReference type="ARBA" id="ARBA00009592"/>
    </source>
</evidence>
<name>A0AAN7FC00_QUERU</name>
<comment type="similarity">
    <text evidence="2">Belongs to the RLP family.</text>
</comment>
<keyword evidence="9 12" id="KW-0472">Membrane</keyword>
<dbReference type="Gene3D" id="3.80.10.10">
    <property type="entry name" value="Ribonuclease Inhibitor"/>
    <property type="match status" value="5"/>
</dbReference>
<feature type="domain" description="Leucine-rich repeat-containing N-terminal plant-type" evidence="14">
    <location>
        <begin position="36"/>
        <end position="75"/>
    </location>
</feature>
<evidence type="ECO:0000256" key="10">
    <source>
        <dbReference type="ARBA" id="ARBA00023170"/>
    </source>
</evidence>
<dbReference type="EMBL" id="JAXUIC010000005">
    <property type="protein sequence ID" value="KAK4590602.1"/>
    <property type="molecule type" value="Genomic_DNA"/>
</dbReference>
<evidence type="ECO:0000259" key="15">
    <source>
        <dbReference type="Pfam" id="PF23598"/>
    </source>
</evidence>
<evidence type="ECO:0000256" key="11">
    <source>
        <dbReference type="ARBA" id="ARBA00023180"/>
    </source>
</evidence>
<evidence type="ECO:0000313" key="17">
    <source>
        <dbReference type="Proteomes" id="UP001324115"/>
    </source>
</evidence>
<dbReference type="InterPro" id="IPR055414">
    <property type="entry name" value="LRR_R13L4/SHOC2-like"/>
</dbReference>
<keyword evidence="4" id="KW-0433">Leucine-rich repeat</keyword>
<dbReference type="FunFam" id="3.80.10.10:FF:000095">
    <property type="entry name" value="LRR receptor-like serine/threonine-protein kinase GSO1"/>
    <property type="match status" value="1"/>
</dbReference>
<dbReference type="InterPro" id="IPR013210">
    <property type="entry name" value="LRR_N_plant-typ"/>
</dbReference>
<dbReference type="Pfam" id="PF23598">
    <property type="entry name" value="LRR_14"/>
    <property type="match status" value="1"/>
</dbReference>
<dbReference type="InterPro" id="IPR032675">
    <property type="entry name" value="LRR_dom_sf"/>
</dbReference>
<dbReference type="InterPro" id="IPR046956">
    <property type="entry name" value="RLP23-like"/>
</dbReference>
<dbReference type="FunFam" id="3.80.10.10:FF:000111">
    <property type="entry name" value="LRR receptor-like serine/threonine-protein kinase ERECTA"/>
    <property type="match status" value="1"/>
</dbReference>
<organism evidence="16 17">
    <name type="scientific">Quercus rubra</name>
    <name type="common">Northern red oak</name>
    <name type="synonym">Quercus borealis</name>
    <dbReference type="NCBI Taxonomy" id="3512"/>
    <lineage>
        <taxon>Eukaryota</taxon>
        <taxon>Viridiplantae</taxon>
        <taxon>Streptophyta</taxon>
        <taxon>Embryophyta</taxon>
        <taxon>Tracheophyta</taxon>
        <taxon>Spermatophyta</taxon>
        <taxon>Magnoliopsida</taxon>
        <taxon>eudicotyledons</taxon>
        <taxon>Gunneridae</taxon>
        <taxon>Pentapetalae</taxon>
        <taxon>rosids</taxon>
        <taxon>fabids</taxon>
        <taxon>Fagales</taxon>
        <taxon>Fagaceae</taxon>
        <taxon>Quercus</taxon>
    </lineage>
</organism>
<dbReference type="FunFam" id="3.80.10.10:FF:001362">
    <property type="entry name" value="Lrr receptor-like serinethreonine-protein kinase gso2"/>
    <property type="match status" value="1"/>
</dbReference>
<evidence type="ECO:0000256" key="1">
    <source>
        <dbReference type="ARBA" id="ARBA00004251"/>
    </source>
</evidence>
<dbReference type="GO" id="GO:0005886">
    <property type="term" value="C:plasma membrane"/>
    <property type="evidence" value="ECO:0007669"/>
    <property type="project" value="UniProtKB-SubCell"/>
</dbReference>
<keyword evidence="11" id="KW-0325">Glycoprotein</keyword>
<keyword evidence="7" id="KW-0677">Repeat</keyword>
<dbReference type="InterPro" id="IPR003591">
    <property type="entry name" value="Leu-rich_rpt_typical-subtyp"/>
</dbReference>
<keyword evidence="3" id="KW-1003">Cell membrane</keyword>
<evidence type="ECO:0008006" key="18">
    <source>
        <dbReference type="Google" id="ProtNLM"/>
    </source>
</evidence>
<reference evidence="16 17" key="1">
    <citation type="journal article" date="2023" name="G3 (Bethesda)">
        <title>A haplotype-resolved chromosome-scale genome for Quercus rubra L. provides insights into the genetics of adaptive traits for red oak species.</title>
        <authorList>
            <person name="Kapoor B."/>
            <person name="Jenkins J."/>
            <person name="Schmutz J."/>
            <person name="Zhebentyayeva T."/>
            <person name="Kuelheim C."/>
            <person name="Coggeshall M."/>
            <person name="Heim C."/>
            <person name="Lasky J.R."/>
            <person name="Leites L."/>
            <person name="Islam-Faridi N."/>
            <person name="Romero-Severson J."/>
            <person name="DeLeo V.L."/>
            <person name="Lucas S.M."/>
            <person name="Lazic D."/>
            <person name="Gailing O."/>
            <person name="Carlson J."/>
            <person name="Staton M."/>
        </authorList>
    </citation>
    <scope>NUCLEOTIDE SEQUENCE [LARGE SCALE GENOMIC DNA]</scope>
    <source>
        <strain evidence="16">Pseudo-F2</strain>
    </source>
</reference>
<dbReference type="PRINTS" id="PR00019">
    <property type="entry name" value="LEURICHRPT"/>
</dbReference>
<protein>
    <recommendedName>
        <fullName evidence="18">Leucine-rich repeat-containing N-terminal plant-type domain-containing protein</fullName>
    </recommendedName>
</protein>
<feature type="signal peptide" evidence="13">
    <location>
        <begin position="1"/>
        <end position="25"/>
    </location>
</feature>
<sequence>MMINYNHTVVVFLLLSLGIFKLGSCSENNVTVKCIKSEREALVKFKEGVSVNDIPGKLSSWVGEDCCQWKGVECDNESGHVTKLNLSNPAGRPRHFDYYESNQNRPCEACSDICASSDPYRRGHECSKFSRSLLGDVNSSFPGDVHASLSGEITRYLGNLSSLTHLDLEGNYNLSTQNLDWVSSLSSLEYLYMGGVKINTTKADWLQAINMLPSLLELSLYSCELKHLPSSLTFLNFTSLIVLDLSYNPFNTSIDLSYNPFNASIPQWLFNLTSLTSLDLTFSNQSGKILDSFGRLGSLKYLYLGGNNFSGSIPASIGNLSSLKELDLSYNKMNGTIPESFGQLSKLVKLYLLENSWEGVITEAQLMNLTRLEEFVLTTNNKSQPLVFNVKDNWRPPFKLKILHLESCLIGRKFPNWLQVQSELTHLDLSNNQIEGNLPHQLVFPNVTKLFLQSNNFSGPIPSNISDLMPSLQYLDLSENQLYGELPRHWNESQMGLRVVDISYNNIRGKIPSSMGFLRNLSILVLSNNNLSGEIPSSLQNCSIVSMDLGGNHLSGNLPSWIESDIFMLRLRSNLFSGIIPRKLCNLYKLRILDLAHNNLFGGIPDCFNNFTAMVDHNTFGYKSIENYTEKANIVTKGREYEYEYDHNLQFVIYIDLSGNSLTGGIPIQITSLTRLGTLNLSMNHLNGSIPKNIGNMRLLETLDLSNNRLFGPIPESMSSLTFLSHLNLSFNNLTGRIPSGNQLQTLDDVTIYKGNPLLCGSPLPTKCLGDETSDGPSSTSVDDKQGGDNYERIWFYASIGLGFVVGFWSVCGTLLLKKSWRHCYFRFCDDIKDRIALLIALRVVHLKRKFGLDKN</sequence>
<accession>A0AAN7FC00</accession>
<feature type="domain" description="Disease resistance R13L4/SHOC-2-like LRR" evidence="15">
    <location>
        <begin position="278"/>
        <end position="383"/>
    </location>
</feature>
<evidence type="ECO:0000256" key="12">
    <source>
        <dbReference type="SAM" id="Phobius"/>
    </source>
</evidence>